<dbReference type="GO" id="GO:0016830">
    <property type="term" value="F:carbon-carbon lyase activity"/>
    <property type="evidence" value="ECO:0007669"/>
    <property type="project" value="InterPro"/>
</dbReference>
<dbReference type="Pfam" id="PF00282">
    <property type="entry name" value="Pyridoxal_deC"/>
    <property type="match status" value="1"/>
</dbReference>
<sequence length="1012" mass="112161">MAHHHHTKPPKFALPSNEAHEKISALFLGPKGENAEFLQSWFTSIVEQQKQARLNYFPEDQPSITASIQESPAFTAQTNVISENQTQLLLALGQRSVPFYSPRYSAHMSVDQSLPAILGYLSTMFYNPNNVAFEASPFTTIVELEVGLQLCEMLGYNRYEDTVPDESGEVEPVAWGHIACDGSVANLESVWASRNLKFYTLALREAIADGNELAFISESFSIETCQGTSKLLKDCTVWEMLNFKTRTILDIPERLNAEYRISPEFLSSTMSKYIIQTVNKDTVMQKWGITQQPAIIASSTKHYSWPKAAGIGSTNLVDVPLDIFARVDTAKLDILLQQCLDQQRAVYQVVAVIGTTEEGAVDRIEEIVALREKYEKLGMSFVVHADAAWGGYFSTMLPPRARRRGGHKKHMPVGLPKEPEPFVPPVGLREDTAQQLSFLGLADSITVDPHKAGYIPYPAGALCYRDGRMKDLLTWSAVYLHQGSDGVSIGIYGVEGSKPGAAPVAVYMAHESIGLTPSGHGSLLGQAMYTCRRYAAHWSAMSTPDTGFVVTPFNPLPSELGPDPTPEKIEAERQFIRDHILYKSNIQIYSNADAMTLLNKLGSDLNINVFACNFRYSDGTLNTDVEESNWLNRRIFERLSVTSADEDPLEIPFYLTSTTFTQHEYGAAAEEMRKRMGLIGTQDLVVLRNVVMSPFTTTGDFVGKMADVFQQVLQEEVENARRRNQLTPSIHTFLVHGTGTDVFLVHIPTQHMANGRRQIILSAHIQGALHKQVTKITAGRDASEALVIQNVQPMLLDDIVNGSSFEGTIGLHNQPSTEIVQVSNILIVKRRSLMTEDLDVGYPTQMPFYLYGTEGSMHIDHVLLQIPNIQLSAGGLTCTFETPISSSDIAEGVVVVAENIHEASMQPFPLMKYMNVDDNFFFSIGKKLSVTVYKDPYPASTMDPVHMSAFKDVITTGEITLVGNLYVDSDALSDASEATEETPVLRTVDGKLREDHVAGWKQYLAEVKTKTV</sequence>
<reference evidence="5 6" key="1">
    <citation type="journal article" date="2020" name="ISME J.">
        <title>Uncovering the hidden diversity of litter-decomposition mechanisms in mushroom-forming fungi.</title>
        <authorList>
            <person name="Floudas D."/>
            <person name="Bentzer J."/>
            <person name="Ahren D."/>
            <person name="Johansson T."/>
            <person name="Persson P."/>
            <person name="Tunlid A."/>
        </authorList>
    </citation>
    <scope>NUCLEOTIDE SEQUENCE [LARGE SCALE GENOMIC DNA]</scope>
    <source>
        <strain evidence="5 6">CBS 101986</strain>
    </source>
</reference>
<dbReference type="InterPro" id="IPR002129">
    <property type="entry name" value="PyrdxlP-dep_de-COase"/>
</dbReference>
<evidence type="ECO:0000256" key="1">
    <source>
        <dbReference type="ARBA" id="ARBA00001933"/>
    </source>
</evidence>
<dbReference type="GO" id="GO:0019752">
    <property type="term" value="P:carboxylic acid metabolic process"/>
    <property type="evidence" value="ECO:0007669"/>
    <property type="project" value="InterPro"/>
</dbReference>
<evidence type="ECO:0000256" key="3">
    <source>
        <dbReference type="ARBA" id="ARBA00023239"/>
    </source>
</evidence>
<dbReference type="InterPro" id="IPR050477">
    <property type="entry name" value="GrpII_AminoAcid_Decarb"/>
</dbReference>
<dbReference type="PANTHER" id="PTHR42735">
    <property type="match status" value="1"/>
</dbReference>
<evidence type="ECO:0000313" key="6">
    <source>
        <dbReference type="Proteomes" id="UP000567179"/>
    </source>
</evidence>
<keyword evidence="6" id="KW-1185">Reference proteome</keyword>
<evidence type="ECO:0000256" key="2">
    <source>
        <dbReference type="ARBA" id="ARBA00022898"/>
    </source>
</evidence>
<comment type="caution">
    <text evidence="5">The sequence shown here is derived from an EMBL/GenBank/DDBJ whole genome shotgun (WGS) entry which is preliminary data.</text>
</comment>
<feature type="modified residue" description="N6-(pyridoxal phosphate)lysine" evidence="4">
    <location>
        <position position="451"/>
    </location>
</feature>
<dbReference type="PANTHER" id="PTHR42735:SF4">
    <property type="entry name" value="PYRIDOXAL PHOSPHATE-DEPENDENT DECARBOXYLASE FAMILY PROTEIN"/>
    <property type="match status" value="1"/>
</dbReference>
<organism evidence="5 6">
    <name type="scientific">Psilocybe cf. subviscida</name>
    <dbReference type="NCBI Taxonomy" id="2480587"/>
    <lineage>
        <taxon>Eukaryota</taxon>
        <taxon>Fungi</taxon>
        <taxon>Dikarya</taxon>
        <taxon>Basidiomycota</taxon>
        <taxon>Agaricomycotina</taxon>
        <taxon>Agaricomycetes</taxon>
        <taxon>Agaricomycetidae</taxon>
        <taxon>Agaricales</taxon>
        <taxon>Agaricineae</taxon>
        <taxon>Strophariaceae</taxon>
        <taxon>Psilocybe</taxon>
    </lineage>
</organism>
<keyword evidence="2 4" id="KW-0663">Pyridoxal phosphate</keyword>
<evidence type="ECO:0000313" key="5">
    <source>
        <dbReference type="EMBL" id="KAF5319231.1"/>
    </source>
</evidence>
<dbReference type="GO" id="GO:0030170">
    <property type="term" value="F:pyridoxal phosphate binding"/>
    <property type="evidence" value="ECO:0007669"/>
    <property type="project" value="InterPro"/>
</dbReference>
<dbReference type="SUPFAM" id="SSF53383">
    <property type="entry name" value="PLP-dependent transferases"/>
    <property type="match status" value="1"/>
</dbReference>
<gene>
    <name evidence="5" type="ORF">D9619_008287</name>
</gene>
<protein>
    <recommendedName>
        <fullName evidence="7">PLP-dependent transferase</fullName>
    </recommendedName>
</protein>
<dbReference type="Gene3D" id="3.40.640.10">
    <property type="entry name" value="Type I PLP-dependent aspartate aminotransferase-like (Major domain)"/>
    <property type="match status" value="1"/>
</dbReference>
<evidence type="ECO:0000256" key="4">
    <source>
        <dbReference type="PIRSR" id="PIRSR602129-50"/>
    </source>
</evidence>
<keyword evidence="3" id="KW-0456">Lyase</keyword>
<proteinExistence type="predicted"/>
<comment type="cofactor">
    <cofactor evidence="1 4">
        <name>pyridoxal 5'-phosphate</name>
        <dbReference type="ChEBI" id="CHEBI:597326"/>
    </cofactor>
</comment>
<dbReference type="InterPro" id="IPR015421">
    <property type="entry name" value="PyrdxlP-dep_Trfase_major"/>
</dbReference>
<evidence type="ECO:0008006" key="7">
    <source>
        <dbReference type="Google" id="ProtNLM"/>
    </source>
</evidence>
<dbReference type="InterPro" id="IPR015424">
    <property type="entry name" value="PyrdxlP-dep_Trfase"/>
</dbReference>
<name>A0A8H5BAF6_9AGAR</name>
<dbReference type="OrthoDB" id="2161780at2759"/>
<dbReference type="AlphaFoldDB" id="A0A8H5BAF6"/>
<accession>A0A8H5BAF6</accession>
<dbReference type="EMBL" id="JAACJJ010000029">
    <property type="protein sequence ID" value="KAF5319231.1"/>
    <property type="molecule type" value="Genomic_DNA"/>
</dbReference>
<dbReference type="Proteomes" id="UP000567179">
    <property type="component" value="Unassembled WGS sequence"/>
</dbReference>